<reference evidence="2 3" key="1">
    <citation type="submission" date="2016-06" db="EMBL/GenBank/DDBJ databases">
        <authorList>
            <person name="Kjaerup R.B."/>
            <person name="Dalgaard T.S."/>
            <person name="Juul-Madsen H.R."/>
        </authorList>
    </citation>
    <scope>NUCLEOTIDE SEQUENCE [LARGE SCALE GENOMIC DNA]</scope>
    <source>
        <strain evidence="2">3</strain>
    </source>
</reference>
<keyword evidence="1" id="KW-1133">Transmembrane helix</keyword>
<keyword evidence="2" id="KW-0675">Receptor</keyword>
<dbReference type="AlphaFoldDB" id="A0A1A8XP47"/>
<dbReference type="PANTHER" id="PTHR42941:SF1">
    <property type="entry name" value="SLL1037 PROTEIN"/>
    <property type="match status" value="1"/>
</dbReference>
<evidence type="ECO:0000256" key="1">
    <source>
        <dbReference type="SAM" id="Phobius"/>
    </source>
</evidence>
<dbReference type="PANTHER" id="PTHR42941">
    <property type="entry name" value="SLL1037 PROTEIN"/>
    <property type="match status" value="1"/>
</dbReference>
<name>A0A1A8XP47_9PROT</name>
<protein>
    <submittedName>
        <fullName evidence="2">TRAP transporter solute receptor, TAXI family</fullName>
    </submittedName>
</protein>
<keyword evidence="1" id="KW-0472">Membrane</keyword>
<dbReference type="STRING" id="1860102.ACCAA_330011"/>
<keyword evidence="1" id="KW-0812">Transmembrane</keyword>
<dbReference type="Proteomes" id="UP000199169">
    <property type="component" value="Unassembled WGS sequence"/>
</dbReference>
<dbReference type="Pfam" id="PF16868">
    <property type="entry name" value="NMT1_3"/>
    <property type="match status" value="1"/>
</dbReference>
<evidence type="ECO:0000313" key="3">
    <source>
        <dbReference type="Proteomes" id="UP000199169"/>
    </source>
</evidence>
<dbReference type="Gene3D" id="3.40.190.10">
    <property type="entry name" value="Periplasmic binding protein-like II"/>
    <property type="match status" value="2"/>
</dbReference>
<proteinExistence type="predicted"/>
<sequence>MMHRLRARLVAVRYLLATAWPIILITAIGLVVAYQFVEPAPPSRMTISTGSESGAYYAYARRYAALLAAKGITLEIRTSAGSYENLERLEKGEAEIAFVQGGIAPPTAGDNGQIDQSHESGLLRSLGSVAYEPAWVFYRGEQPVDKLHQLNGQRIAVGEEGSGTRGLALKLLEANEIRADSPNLLPLAGLAAVEALQKGEIDAVVIVAAQEAPVVQVMLRSPGLHVVSFSQADAYLRLFPFLSKVVLPRGVVSLVRHVPPRDAVLLATTANVVVRDDLHPALVSLLLQAMTEVNGKGGFFQRAGEFPAYKDASFPLLPEAQRYYQSGPPFLQRYLPFWLAVLVDRLFVMILPLVVLSLPLLKFAPAIYSWRVRSKIFRCYGDLKFLENDLRQHYDPERGQEYVDRLDRVEHDASTLNIPLAFSDLLYTLREHINLVRKELLRLRTSHDKEEEK</sequence>
<gene>
    <name evidence="2" type="ORF">ACCAA_330011</name>
</gene>
<dbReference type="InterPro" id="IPR011852">
    <property type="entry name" value="TRAP_TAXI"/>
</dbReference>
<accession>A0A1A8XP47</accession>
<keyword evidence="3" id="KW-1185">Reference proteome</keyword>
<dbReference type="EMBL" id="FLQX01000109">
    <property type="protein sequence ID" value="SBT06411.1"/>
    <property type="molecule type" value="Genomic_DNA"/>
</dbReference>
<evidence type="ECO:0000313" key="2">
    <source>
        <dbReference type="EMBL" id="SBT06411.1"/>
    </source>
</evidence>
<dbReference type="SUPFAM" id="SSF53850">
    <property type="entry name" value="Periplasmic binding protein-like II"/>
    <property type="match status" value="1"/>
</dbReference>
<feature type="transmembrane region" description="Helical" evidence="1">
    <location>
        <begin position="12"/>
        <end position="37"/>
    </location>
</feature>
<organism evidence="2 3">
    <name type="scientific">Candidatus Accumulibacter aalborgensis</name>
    <dbReference type="NCBI Taxonomy" id="1860102"/>
    <lineage>
        <taxon>Bacteria</taxon>
        <taxon>Pseudomonadati</taxon>
        <taxon>Pseudomonadota</taxon>
        <taxon>Betaproteobacteria</taxon>
        <taxon>Candidatus Accumulibacter</taxon>
    </lineage>
</organism>
<dbReference type="NCBIfam" id="TIGR02122">
    <property type="entry name" value="TRAP_TAXI"/>
    <property type="match status" value="1"/>
</dbReference>
<feature type="transmembrane region" description="Helical" evidence="1">
    <location>
        <begin position="337"/>
        <end position="361"/>
    </location>
</feature>